<sequence length="233" mass="27950">MNRANKLDVTTENGRLQWLESCLNSRVSVVWTDNRTSMISVTRRPSSGYQLRLHHMFQEAPKPIWQALVDYIQNKHTPSKQALQTYISQKQSLIRHPPSSQLSTLRLPAQGRYIDLNAIYQHLNLQYFHNRVQADITWMRTSLKRKRTSIRFGVYDRQQKLIRIHRLLDQSFVPYYFVESVVFHEMLHQLIPAIRRHGRWDNHPPAFKLAEQEYPYYQQAQKWERENLRRLLG</sequence>
<organism evidence="2 3">
    <name type="scientific">Entotheonella factor</name>
    <dbReference type="NCBI Taxonomy" id="1429438"/>
    <lineage>
        <taxon>Bacteria</taxon>
        <taxon>Pseudomonadati</taxon>
        <taxon>Nitrospinota/Tectimicrobiota group</taxon>
        <taxon>Candidatus Tectimicrobiota</taxon>
        <taxon>Candidatus Entotheonellia</taxon>
        <taxon>Candidatus Entotheonellales</taxon>
        <taxon>Candidatus Entotheonellaceae</taxon>
        <taxon>Candidatus Entotheonella</taxon>
    </lineage>
</organism>
<gene>
    <name evidence="2" type="ORF">ETSY1_35365</name>
</gene>
<dbReference type="HOGENOM" id="CLU_073040_0_0_7"/>
<dbReference type="InterPro" id="IPR006640">
    <property type="entry name" value="SprT-like_domain"/>
</dbReference>
<name>W4L8D7_ENTF1</name>
<dbReference type="AlphaFoldDB" id="W4L8D7"/>
<accession>W4L8D7</accession>
<reference evidence="2 3" key="1">
    <citation type="journal article" date="2014" name="Nature">
        <title>An environmental bacterial taxon with a large and distinct metabolic repertoire.</title>
        <authorList>
            <person name="Wilson M.C."/>
            <person name="Mori T."/>
            <person name="Ruckert C."/>
            <person name="Uria A.R."/>
            <person name="Helf M.J."/>
            <person name="Takada K."/>
            <person name="Gernert C."/>
            <person name="Steffens U.A."/>
            <person name="Heycke N."/>
            <person name="Schmitt S."/>
            <person name="Rinke C."/>
            <person name="Helfrich E.J."/>
            <person name="Brachmann A.O."/>
            <person name="Gurgui C."/>
            <person name="Wakimoto T."/>
            <person name="Kracht M."/>
            <person name="Crusemann M."/>
            <person name="Hentschel U."/>
            <person name="Abe I."/>
            <person name="Matsunaga S."/>
            <person name="Kalinowski J."/>
            <person name="Takeyama H."/>
            <person name="Piel J."/>
        </authorList>
    </citation>
    <scope>NUCLEOTIDE SEQUENCE [LARGE SCALE GENOMIC DNA]</scope>
    <source>
        <strain evidence="3">TSY1</strain>
    </source>
</reference>
<evidence type="ECO:0000313" key="3">
    <source>
        <dbReference type="Proteomes" id="UP000019141"/>
    </source>
</evidence>
<proteinExistence type="predicted"/>
<keyword evidence="3" id="KW-1185">Reference proteome</keyword>
<dbReference type="GO" id="GO:0006950">
    <property type="term" value="P:response to stress"/>
    <property type="evidence" value="ECO:0007669"/>
    <property type="project" value="UniProtKB-ARBA"/>
</dbReference>
<evidence type="ECO:0000313" key="2">
    <source>
        <dbReference type="EMBL" id="ETW94328.1"/>
    </source>
</evidence>
<feature type="domain" description="SprT-like" evidence="1">
    <location>
        <begin position="117"/>
        <end position="213"/>
    </location>
</feature>
<comment type="caution">
    <text evidence="2">The sequence shown here is derived from an EMBL/GenBank/DDBJ whole genome shotgun (WGS) entry which is preliminary data.</text>
</comment>
<dbReference type="Proteomes" id="UP000019141">
    <property type="component" value="Unassembled WGS sequence"/>
</dbReference>
<dbReference type="Pfam" id="PF10263">
    <property type="entry name" value="SprT-like"/>
    <property type="match status" value="1"/>
</dbReference>
<protein>
    <recommendedName>
        <fullName evidence="1">SprT-like domain-containing protein</fullName>
    </recommendedName>
</protein>
<evidence type="ECO:0000259" key="1">
    <source>
        <dbReference type="Pfam" id="PF10263"/>
    </source>
</evidence>
<dbReference type="EMBL" id="AZHW01001082">
    <property type="protein sequence ID" value="ETW94328.1"/>
    <property type="molecule type" value="Genomic_DNA"/>
</dbReference>